<protein>
    <submittedName>
        <fullName evidence="3">Glycosyltransferase involved in cell wall bisynthesis</fullName>
    </submittedName>
</protein>
<dbReference type="CDD" id="cd03801">
    <property type="entry name" value="GT4_PimA-like"/>
    <property type="match status" value="1"/>
</dbReference>
<dbReference type="GO" id="GO:0016757">
    <property type="term" value="F:glycosyltransferase activity"/>
    <property type="evidence" value="ECO:0007669"/>
    <property type="project" value="InterPro"/>
</dbReference>
<dbReference type="Pfam" id="PF13439">
    <property type="entry name" value="Glyco_transf_4"/>
    <property type="match status" value="1"/>
</dbReference>
<dbReference type="Pfam" id="PF00534">
    <property type="entry name" value="Glycos_transf_1"/>
    <property type="match status" value="1"/>
</dbReference>
<dbReference type="AlphaFoldDB" id="A0A1G8EP81"/>
<reference evidence="3 4" key="1">
    <citation type="submission" date="2016-10" db="EMBL/GenBank/DDBJ databases">
        <authorList>
            <person name="de Groot N.N."/>
        </authorList>
    </citation>
    <scope>NUCLEOTIDE SEQUENCE [LARGE SCALE GENOMIC DNA]</scope>
    <source>
        <strain evidence="3 4">LMG 2247</strain>
    </source>
</reference>
<dbReference type="OrthoDB" id="9801609at2"/>
<dbReference type="PANTHER" id="PTHR12526">
    <property type="entry name" value="GLYCOSYLTRANSFERASE"/>
    <property type="match status" value="1"/>
</dbReference>
<keyword evidence="3" id="KW-0808">Transferase</keyword>
<dbReference type="SUPFAM" id="SSF53756">
    <property type="entry name" value="UDP-Glycosyltransferase/glycogen phosphorylase"/>
    <property type="match status" value="1"/>
</dbReference>
<dbReference type="Proteomes" id="UP000199706">
    <property type="component" value="Unassembled WGS sequence"/>
</dbReference>
<dbReference type="EMBL" id="FNCJ01000012">
    <property type="protein sequence ID" value="SDH71691.1"/>
    <property type="molecule type" value="Genomic_DNA"/>
</dbReference>
<dbReference type="PANTHER" id="PTHR12526:SF613">
    <property type="entry name" value="PHOSPHATIDYL-MYO-INOSITOL MANNOSYLTRANSFERASE"/>
    <property type="match status" value="1"/>
</dbReference>
<gene>
    <name evidence="3" type="ORF">SAMN05216466_112173</name>
</gene>
<organism evidence="3 4">
    <name type="scientific">Paraburkholderia phenazinium</name>
    <dbReference type="NCBI Taxonomy" id="60549"/>
    <lineage>
        <taxon>Bacteria</taxon>
        <taxon>Pseudomonadati</taxon>
        <taxon>Pseudomonadota</taxon>
        <taxon>Betaproteobacteria</taxon>
        <taxon>Burkholderiales</taxon>
        <taxon>Burkholderiaceae</taxon>
        <taxon>Paraburkholderia</taxon>
    </lineage>
</organism>
<feature type="domain" description="Glycosyltransferase subfamily 4-like N-terminal" evidence="2">
    <location>
        <begin position="44"/>
        <end position="211"/>
    </location>
</feature>
<name>A0A1G8EP81_9BURK</name>
<dbReference type="Gene3D" id="3.40.50.2000">
    <property type="entry name" value="Glycogen Phosphorylase B"/>
    <property type="match status" value="2"/>
</dbReference>
<evidence type="ECO:0000259" key="2">
    <source>
        <dbReference type="Pfam" id="PF13439"/>
    </source>
</evidence>
<sequence>MNAFELPDHAASARAAAIAASDASPAETPSTPSVLFVDQSGQPGGAELCLLPLAARCVSHSEVLLLSDGPFRARLEALGVRVQVSSHARVVAIRRDNLRLGWLKAIPGIIGQIRVIAARARRFDVLFLNTQKALVLGALGKPLHRRPVVWHVHDVMTRDHFGPLQLQIVRWLARHAIDQFVANSSATANALIALTGLPADAVTVIHNGVDASAFTPVDTGDLRALRRRLGLPETAWLAGLFGRLAPWKGQHVAIAALPRLPHVHLVLVGAALFGEDAYAHALERQAEQLGVRERVHFAGLRDDIPAWMTAMNLILHTSTEPEPFGRVIIEGMAAARPVVAAAAGGMLEIVRHRQNGWLVQPGDADALVEAIETLRVMPELAQRLADQGCADVRADFSLERYLEQMTRVIHHAKRQD</sequence>
<dbReference type="InterPro" id="IPR028098">
    <property type="entry name" value="Glyco_trans_4-like_N"/>
</dbReference>
<feature type="domain" description="Glycosyl transferase family 1" evidence="1">
    <location>
        <begin position="225"/>
        <end position="387"/>
    </location>
</feature>
<dbReference type="InterPro" id="IPR001296">
    <property type="entry name" value="Glyco_trans_1"/>
</dbReference>
<proteinExistence type="predicted"/>
<dbReference type="RefSeq" id="WP_090687627.1">
    <property type="nucleotide sequence ID" value="NZ_FNCJ01000012.1"/>
</dbReference>
<accession>A0A1G8EP81</accession>
<evidence type="ECO:0000259" key="1">
    <source>
        <dbReference type="Pfam" id="PF00534"/>
    </source>
</evidence>
<evidence type="ECO:0000313" key="3">
    <source>
        <dbReference type="EMBL" id="SDH71691.1"/>
    </source>
</evidence>
<evidence type="ECO:0000313" key="4">
    <source>
        <dbReference type="Proteomes" id="UP000199706"/>
    </source>
</evidence>